<dbReference type="AlphaFoldDB" id="A0A1I7GJF3"/>
<reference evidence="2 3" key="1">
    <citation type="submission" date="2016-10" db="EMBL/GenBank/DDBJ databases">
        <authorList>
            <person name="de Groot N.N."/>
        </authorList>
    </citation>
    <scope>NUCLEOTIDE SEQUENCE [LARGE SCALE GENOMIC DNA]</scope>
    <source>
        <strain evidence="2 3">Nm24</strain>
    </source>
</reference>
<dbReference type="RefSeq" id="WP_074927494.1">
    <property type="nucleotide sequence ID" value="NZ_FPBL01000003.1"/>
</dbReference>
<keyword evidence="1" id="KW-0472">Membrane</keyword>
<dbReference type="GO" id="GO:0043683">
    <property type="term" value="P:type IV pilus assembly"/>
    <property type="evidence" value="ECO:0007669"/>
    <property type="project" value="TreeGrafter"/>
</dbReference>
<dbReference type="EMBL" id="FPBL01000003">
    <property type="protein sequence ID" value="SFU48632.1"/>
    <property type="molecule type" value="Genomic_DNA"/>
</dbReference>
<keyword evidence="1" id="KW-1133">Transmembrane helix</keyword>
<name>A0A1I7GJF3_9PROT</name>
<dbReference type="PANTHER" id="PTHR40278">
    <property type="entry name" value="DNA UTILIZATION PROTEIN HOFN"/>
    <property type="match status" value="1"/>
</dbReference>
<dbReference type="InterPro" id="IPR007813">
    <property type="entry name" value="PilN"/>
</dbReference>
<evidence type="ECO:0000256" key="1">
    <source>
        <dbReference type="SAM" id="Phobius"/>
    </source>
</evidence>
<proteinExistence type="predicted"/>
<evidence type="ECO:0000313" key="3">
    <source>
        <dbReference type="Proteomes" id="UP000183926"/>
    </source>
</evidence>
<evidence type="ECO:0000313" key="2">
    <source>
        <dbReference type="EMBL" id="SFU48632.1"/>
    </source>
</evidence>
<dbReference type="OrthoDB" id="5296173at2"/>
<organism evidence="2 3">
    <name type="scientific">Nitrosomonas eutropha</name>
    <dbReference type="NCBI Taxonomy" id="916"/>
    <lineage>
        <taxon>Bacteria</taxon>
        <taxon>Pseudomonadati</taxon>
        <taxon>Pseudomonadota</taxon>
        <taxon>Betaproteobacteria</taxon>
        <taxon>Nitrosomonadales</taxon>
        <taxon>Nitrosomonadaceae</taxon>
        <taxon>Nitrosomonas</taxon>
    </lineage>
</organism>
<accession>A0A1I7GJF3</accession>
<sequence length="203" mass="23062">MIRINLLPHRELKRKARQQQFAILAGLTVSLGMLVIWGVHEMVMDKIDHQNGRNQYLRDEITVLDRQIAEIKSIKEKIQEMLVRKEIVESLQGNRIKVVHMLDEVARQLPEGVYLKSLKQTNEHLHLAGYAQSNAGISTLMRHLDASPWLESPLLIEIRAATENGIRLSEFDLNVKLTELPEEEGRPRGNEVAAKITAAVGQP</sequence>
<dbReference type="InterPro" id="IPR052534">
    <property type="entry name" value="Extracell_DNA_Util/SecSys_Comp"/>
</dbReference>
<dbReference type="PANTHER" id="PTHR40278:SF2">
    <property type="entry name" value="TYPE IV PILUS INNER MEMBRANE COMPONENT PILN"/>
    <property type="match status" value="1"/>
</dbReference>
<dbReference type="Pfam" id="PF05137">
    <property type="entry name" value="PilN"/>
    <property type="match status" value="1"/>
</dbReference>
<feature type="transmembrane region" description="Helical" evidence="1">
    <location>
        <begin position="21"/>
        <end position="40"/>
    </location>
</feature>
<gene>
    <name evidence="2" type="ORF">SAMN05216339_1038</name>
</gene>
<dbReference type="GO" id="GO:0043107">
    <property type="term" value="P:type IV pilus-dependent motility"/>
    <property type="evidence" value="ECO:0007669"/>
    <property type="project" value="TreeGrafter"/>
</dbReference>
<keyword evidence="1" id="KW-0812">Transmembrane</keyword>
<dbReference type="Proteomes" id="UP000183926">
    <property type="component" value="Unassembled WGS sequence"/>
</dbReference>
<protein>
    <submittedName>
        <fullName evidence="2">Type IV pilus assembly protein PilN</fullName>
    </submittedName>
</protein>